<feature type="transmembrane region" description="Helical" evidence="6">
    <location>
        <begin position="151"/>
        <end position="174"/>
    </location>
</feature>
<dbReference type="EMBL" id="CAQI01000047">
    <property type="protein sequence ID" value="CCQ47099.1"/>
    <property type="molecule type" value="Genomic_DNA"/>
</dbReference>
<comment type="caution">
    <text evidence="8">The sequence shown here is derived from an EMBL/GenBank/DDBJ whole genome shotgun (WGS) entry which is preliminary data.</text>
</comment>
<reference evidence="9" key="1">
    <citation type="journal article" date="2014" name="Genome Announc.">
        <title>Genome Sequence of Arthrobacter siccitolerans 4J27, a Xeroprotectant-Producing Desiccation-Tolerant Microorganism.</title>
        <authorList>
            <person name="Manzanera M."/>
            <person name="Santa-Cruz-Calvo L."/>
            <person name="Vilchez J.I."/>
            <person name="Garcia-Fontana C."/>
            <person name="Silva-Castro G.A."/>
            <person name="Calvo C."/>
            <person name="Gonzalez-Lopez J."/>
        </authorList>
    </citation>
    <scope>NUCLEOTIDE SEQUENCE [LARGE SCALE GENOMIC DNA]</scope>
    <source>
        <strain evidence="9">4J27</strain>
    </source>
</reference>
<feature type="domain" description="Major facilitator superfamily (MFS) profile" evidence="7">
    <location>
        <begin position="27"/>
        <end position="445"/>
    </location>
</feature>
<dbReference type="CDD" id="cd17316">
    <property type="entry name" value="MFS_SV2_like"/>
    <property type="match status" value="1"/>
</dbReference>
<evidence type="ECO:0000256" key="3">
    <source>
        <dbReference type="ARBA" id="ARBA00022692"/>
    </source>
</evidence>
<feature type="transmembrane region" description="Helical" evidence="6">
    <location>
        <begin position="302"/>
        <end position="323"/>
    </location>
</feature>
<feature type="transmembrane region" description="Helical" evidence="6">
    <location>
        <begin position="63"/>
        <end position="81"/>
    </location>
</feature>
<feature type="transmembrane region" description="Helical" evidence="6">
    <location>
        <begin position="390"/>
        <end position="414"/>
    </location>
</feature>
<dbReference type="SUPFAM" id="SSF103473">
    <property type="entry name" value="MFS general substrate transporter"/>
    <property type="match status" value="1"/>
</dbReference>
<dbReference type="AlphaFoldDB" id="A0A024H5Q6"/>
<dbReference type="PANTHER" id="PTHR23511">
    <property type="entry name" value="SYNAPTIC VESICLE GLYCOPROTEIN 2"/>
    <property type="match status" value="1"/>
</dbReference>
<keyword evidence="4 6" id="KW-1133">Transmembrane helix</keyword>
<evidence type="ECO:0000256" key="2">
    <source>
        <dbReference type="ARBA" id="ARBA00022448"/>
    </source>
</evidence>
<keyword evidence="5 6" id="KW-0472">Membrane</keyword>
<keyword evidence="2" id="KW-0813">Transport</keyword>
<dbReference type="InterPro" id="IPR005829">
    <property type="entry name" value="Sugar_transporter_CS"/>
</dbReference>
<evidence type="ECO:0000313" key="9">
    <source>
        <dbReference type="Proteomes" id="UP000035722"/>
    </source>
</evidence>
<organism evidence="8 9">
    <name type="scientific">Pseudarthrobacter siccitolerans</name>
    <dbReference type="NCBI Taxonomy" id="861266"/>
    <lineage>
        <taxon>Bacteria</taxon>
        <taxon>Bacillati</taxon>
        <taxon>Actinomycetota</taxon>
        <taxon>Actinomycetes</taxon>
        <taxon>Micrococcales</taxon>
        <taxon>Micrococcaceae</taxon>
        <taxon>Pseudarthrobacter</taxon>
    </lineage>
</organism>
<dbReference type="Pfam" id="PF07690">
    <property type="entry name" value="MFS_1"/>
    <property type="match status" value="1"/>
</dbReference>
<evidence type="ECO:0000256" key="1">
    <source>
        <dbReference type="ARBA" id="ARBA00004651"/>
    </source>
</evidence>
<evidence type="ECO:0000256" key="4">
    <source>
        <dbReference type="ARBA" id="ARBA00022989"/>
    </source>
</evidence>
<dbReference type="RefSeq" id="WP_050055980.1">
    <property type="nucleotide sequence ID" value="NZ_CAQI01000047.1"/>
</dbReference>
<feature type="transmembrane region" description="Helical" evidence="6">
    <location>
        <begin position="261"/>
        <end position="282"/>
    </location>
</feature>
<evidence type="ECO:0000256" key="5">
    <source>
        <dbReference type="ARBA" id="ARBA00023136"/>
    </source>
</evidence>
<name>A0A024H5Q6_9MICC</name>
<keyword evidence="9" id="KW-1185">Reference proteome</keyword>
<dbReference type="Gene3D" id="1.20.1250.20">
    <property type="entry name" value="MFS general substrate transporter like domains"/>
    <property type="match status" value="1"/>
</dbReference>
<evidence type="ECO:0000313" key="8">
    <source>
        <dbReference type="EMBL" id="CCQ47099.1"/>
    </source>
</evidence>
<gene>
    <name evidence="8" type="ORF">ARTSIC4J27_3078</name>
</gene>
<dbReference type="Proteomes" id="UP000035722">
    <property type="component" value="Unassembled WGS sequence"/>
</dbReference>
<dbReference type="PROSITE" id="PS00216">
    <property type="entry name" value="SUGAR_TRANSPORT_1"/>
    <property type="match status" value="1"/>
</dbReference>
<dbReference type="PROSITE" id="PS50850">
    <property type="entry name" value="MFS"/>
    <property type="match status" value="1"/>
</dbReference>
<evidence type="ECO:0000256" key="6">
    <source>
        <dbReference type="SAM" id="Phobius"/>
    </source>
</evidence>
<protein>
    <submittedName>
        <fullName evidence="8">Sugar (And other) transporter family protein</fullName>
    </submittedName>
</protein>
<feature type="transmembrane region" description="Helical" evidence="6">
    <location>
        <begin position="420"/>
        <end position="440"/>
    </location>
</feature>
<accession>A0A024H5Q6</accession>
<dbReference type="OrthoDB" id="9787026at2"/>
<feature type="transmembrane region" description="Helical" evidence="6">
    <location>
        <begin position="356"/>
        <end position="378"/>
    </location>
</feature>
<feature type="transmembrane region" description="Helical" evidence="6">
    <location>
        <begin position="330"/>
        <end position="350"/>
    </location>
</feature>
<proteinExistence type="predicted"/>
<evidence type="ECO:0000259" key="7">
    <source>
        <dbReference type="PROSITE" id="PS50850"/>
    </source>
</evidence>
<dbReference type="InterPro" id="IPR020846">
    <property type="entry name" value="MFS_dom"/>
</dbReference>
<dbReference type="InterPro" id="IPR011701">
    <property type="entry name" value="MFS"/>
</dbReference>
<feature type="transmembrane region" description="Helical" evidence="6">
    <location>
        <begin position="27"/>
        <end position="51"/>
    </location>
</feature>
<comment type="subcellular location">
    <subcellularLocation>
        <location evidence="1">Cell membrane</location>
        <topology evidence="1">Multi-pass membrane protein</topology>
    </subcellularLocation>
</comment>
<dbReference type="InterPro" id="IPR036259">
    <property type="entry name" value="MFS_trans_sf"/>
</dbReference>
<dbReference type="PROSITE" id="PS00217">
    <property type="entry name" value="SUGAR_TRANSPORT_2"/>
    <property type="match status" value="1"/>
</dbReference>
<dbReference type="STRING" id="861266.ARTSIC4J27_3078"/>
<dbReference type="GO" id="GO:0005886">
    <property type="term" value="C:plasma membrane"/>
    <property type="evidence" value="ECO:0007669"/>
    <property type="project" value="UniProtKB-SubCell"/>
</dbReference>
<feature type="transmembrane region" description="Helical" evidence="6">
    <location>
        <begin position="93"/>
        <end position="110"/>
    </location>
</feature>
<sequence length="450" mass="49211">MNTYTTVPSGEQVVQELPWRWKVQGRIFVIGGLGFMFDAWDVTLNGILIPLLSTHWALTPGEVAWVGTANLIGMALGAFVWGTIADTIGRKKAFTATLLIFSLFTVLGAFSPDFIMFCVFRFMAGFGLGGCIPVDYALVGEFTPRKQRGKVLTAMDGWWPVGAALAGFVSAALVGLFGDWRLTMLVMVLPALLVFWVRRSVPESPLFLIRKGRREEAAKVIDGLVAATGAEPRAYSLPDAKEVPRLSAGSAWHQLRLVWQFNWKITAAAWSLFFTILLVYYLSLTWMPRILIGAGFAEYKAFVTTASMAAVGLLGVIVAALLVERVGRKWILAITGPLSALTLVIVAIVVDIPTAAVFWLLVFGFVVQVAIPVLYAYVSELYPTELRGTGFGWASTFSRLGAGFGPLIFANYFWPELGLATSFALAGGLVLLAVLWMAFFSPETKQRRLD</sequence>
<dbReference type="PANTHER" id="PTHR23511:SF34">
    <property type="entry name" value="SYNAPTIC VESICLE GLYCOPROTEIN 2"/>
    <property type="match status" value="1"/>
</dbReference>
<keyword evidence="3 6" id="KW-0812">Transmembrane</keyword>
<dbReference type="GO" id="GO:0022857">
    <property type="term" value="F:transmembrane transporter activity"/>
    <property type="evidence" value="ECO:0007669"/>
    <property type="project" value="InterPro"/>
</dbReference>